<dbReference type="RefSeq" id="WP_188563002.1">
    <property type="nucleotide sequence ID" value="NZ_BMGY01000035.1"/>
</dbReference>
<sequence length="75" mass="8444">MTKLRRKSSSLRILPCQAPLSHYMMHFQMVDKAVVVQGNGQTKACCGGVVVAQCNKRHQTTAWNDLKGVGYYKHH</sequence>
<name>A0ABQ2ADV8_9BACT</name>
<accession>A0ABQ2ADV8</accession>
<keyword evidence="2" id="KW-1185">Reference proteome</keyword>
<evidence type="ECO:0008006" key="3">
    <source>
        <dbReference type="Google" id="ProtNLM"/>
    </source>
</evidence>
<proteinExistence type="predicted"/>
<gene>
    <name evidence="1" type="ORF">GCM10011495_30970</name>
</gene>
<protein>
    <recommendedName>
        <fullName evidence="3">DUF4280 domain-containing protein</fullName>
    </recommendedName>
</protein>
<comment type="caution">
    <text evidence="1">The sequence shown here is derived from an EMBL/GenBank/DDBJ whole genome shotgun (WGS) entry which is preliminary data.</text>
</comment>
<organism evidence="1 2">
    <name type="scientific">Hymenobacter frigidus</name>
    <dbReference type="NCBI Taxonomy" id="1524095"/>
    <lineage>
        <taxon>Bacteria</taxon>
        <taxon>Pseudomonadati</taxon>
        <taxon>Bacteroidota</taxon>
        <taxon>Cytophagia</taxon>
        <taxon>Cytophagales</taxon>
        <taxon>Hymenobacteraceae</taxon>
        <taxon>Hymenobacter</taxon>
    </lineage>
</organism>
<dbReference type="EMBL" id="BMGY01000035">
    <property type="protein sequence ID" value="GGH88819.1"/>
    <property type="molecule type" value="Genomic_DNA"/>
</dbReference>
<evidence type="ECO:0000313" key="2">
    <source>
        <dbReference type="Proteomes" id="UP000637774"/>
    </source>
</evidence>
<reference evidence="2" key="1">
    <citation type="journal article" date="2019" name="Int. J. Syst. Evol. Microbiol.">
        <title>The Global Catalogue of Microorganisms (GCM) 10K type strain sequencing project: providing services to taxonomists for standard genome sequencing and annotation.</title>
        <authorList>
            <consortium name="The Broad Institute Genomics Platform"/>
            <consortium name="The Broad Institute Genome Sequencing Center for Infectious Disease"/>
            <person name="Wu L."/>
            <person name="Ma J."/>
        </authorList>
    </citation>
    <scope>NUCLEOTIDE SEQUENCE [LARGE SCALE GENOMIC DNA]</scope>
    <source>
        <strain evidence="2">CGMCC 1.14966</strain>
    </source>
</reference>
<evidence type="ECO:0000313" key="1">
    <source>
        <dbReference type="EMBL" id="GGH88819.1"/>
    </source>
</evidence>
<dbReference type="Proteomes" id="UP000637774">
    <property type="component" value="Unassembled WGS sequence"/>
</dbReference>